<keyword evidence="4 6" id="KW-0472">Membrane</keyword>
<feature type="transmembrane region" description="Helical" evidence="6">
    <location>
        <begin position="541"/>
        <end position="559"/>
    </location>
</feature>
<dbReference type="AlphaFoldDB" id="A0A2T3A2W4"/>
<dbReference type="GO" id="GO:1990961">
    <property type="term" value="P:xenobiotic detoxification by transmembrane export across the plasma membrane"/>
    <property type="evidence" value="ECO:0007669"/>
    <property type="project" value="TreeGrafter"/>
</dbReference>
<dbReference type="InterPro" id="IPR020846">
    <property type="entry name" value="MFS_dom"/>
</dbReference>
<feature type="transmembrane region" description="Helical" evidence="6">
    <location>
        <begin position="468"/>
        <end position="489"/>
    </location>
</feature>
<dbReference type="InterPro" id="IPR036259">
    <property type="entry name" value="MFS_trans_sf"/>
</dbReference>
<feature type="region of interest" description="Disordered" evidence="5">
    <location>
        <begin position="50"/>
        <end position="93"/>
    </location>
</feature>
<feature type="transmembrane region" description="Helical" evidence="6">
    <location>
        <begin position="224"/>
        <end position="245"/>
    </location>
</feature>
<dbReference type="CDD" id="cd17323">
    <property type="entry name" value="MFS_Tpo1_MDR_like"/>
    <property type="match status" value="1"/>
</dbReference>
<reference evidence="8 9" key="1">
    <citation type="journal article" date="2018" name="Mycol. Prog.">
        <title>Coniella lustricola, a new species from submerged detritus.</title>
        <authorList>
            <person name="Raudabaugh D.B."/>
            <person name="Iturriaga T."/>
            <person name="Carver A."/>
            <person name="Mondo S."/>
            <person name="Pangilinan J."/>
            <person name="Lipzen A."/>
            <person name="He G."/>
            <person name="Amirebrahimi M."/>
            <person name="Grigoriev I.V."/>
            <person name="Miller A.N."/>
        </authorList>
    </citation>
    <scope>NUCLEOTIDE SEQUENCE [LARGE SCALE GENOMIC DNA]</scope>
    <source>
        <strain evidence="8 9">B22-T-1</strain>
    </source>
</reference>
<dbReference type="PANTHER" id="PTHR23502:SF23">
    <property type="entry name" value="FLUCONAZOLE RESISTANCE PROTEIN 1"/>
    <property type="match status" value="1"/>
</dbReference>
<dbReference type="EMBL" id="KZ678491">
    <property type="protein sequence ID" value="PSR81887.1"/>
    <property type="molecule type" value="Genomic_DNA"/>
</dbReference>
<feature type="transmembrane region" description="Helical" evidence="6">
    <location>
        <begin position="153"/>
        <end position="173"/>
    </location>
</feature>
<evidence type="ECO:0000259" key="7">
    <source>
        <dbReference type="PROSITE" id="PS50850"/>
    </source>
</evidence>
<feature type="domain" description="Major facilitator superfamily (MFS) profile" evidence="7">
    <location>
        <begin position="155"/>
        <end position="588"/>
    </location>
</feature>
<evidence type="ECO:0000256" key="3">
    <source>
        <dbReference type="ARBA" id="ARBA00022989"/>
    </source>
</evidence>
<proteinExistence type="predicted"/>
<dbReference type="OrthoDB" id="3357846at2759"/>
<evidence type="ECO:0000256" key="5">
    <source>
        <dbReference type="SAM" id="MobiDB-lite"/>
    </source>
</evidence>
<feature type="transmembrane region" description="Helical" evidence="6">
    <location>
        <begin position="428"/>
        <end position="447"/>
    </location>
</feature>
<comment type="subcellular location">
    <subcellularLocation>
        <location evidence="1">Membrane</location>
        <topology evidence="1">Multi-pass membrane protein</topology>
    </subcellularLocation>
</comment>
<dbReference type="SUPFAM" id="SSF103473">
    <property type="entry name" value="MFS general substrate transporter"/>
    <property type="match status" value="1"/>
</dbReference>
<dbReference type="GO" id="GO:0005886">
    <property type="term" value="C:plasma membrane"/>
    <property type="evidence" value="ECO:0007669"/>
    <property type="project" value="TreeGrafter"/>
</dbReference>
<feature type="transmembrane region" description="Helical" evidence="6">
    <location>
        <begin position="257"/>
        <end position="276"/>
    </location>
</feature>
<dbReference type="PANTHER" id="PTHR23502">
    <property type="entry name" value="MAJOR FACILITATOR SUPERFAMILY"/>
    <property type="match status" value="1"/>
</dbReference>
<dbReference type="PROSITE" id="PS50850">
    <property type="entry name" value="MFS"/>
    <property type="match status" value="1"/>
</dbReference>
<evidence type="ECO:0000256" key="1">
    <source>
        <dbReference type="ARBA" id="ARBA00004141"/>
    </source>
</evidence>
<dbReference type="Pfam" id="PF07690">
    <property type="entry name" value="MFS_1"/>
    <property type="match status" value="1"/>
</dbReference>
<feature type="transmembrane region" description="Helical" evidence="6">
    <location>
        <begin position="565"/>
        <end position="583"/>
    </location>
</feature>
<dbReference type="Proteomes" id="UP000241462">
    <property type="component" value="Unassembled WGS sequence"/>
</dbReference>
<keyword evidence="3 6" id="KW-1133">Transmembrane helix</keyword>
<dbReference type="GO" id="GO:0015244">
    <property type="term" value="F:fluconazole transmembrane transporter activity"/>
    <property type="evidence" value="ECO:0007669"/>
    <property type="project" value="TreeGrafter"/>
</dbReference>
<gene>
    <name evidence="8" type="ORF">BD289DRAFT_461947</name>
</gene>
<keyword evidence="2 6" id="KW-0812">Transmembrane</keyword>
<protein>
    <submittedName>
        <fullName evidence="8">Major facilitator superfamily transporter</fullName>
    </submittedName>
</protein>
<feature type="transmembrane region" description="Helical" evidence="6">
    <location>
        <begin position="283"/>
        <end position="304"/>
    </location>
</feature>
<dbReference type="InParanoid" id="A0A2T3A2W4"/>
<feature type="transmembrane region" description="Helical" evidence="6">
    <location>
        <begin position="495"/>
        <end position="520"/>
    </location>
</feature>
<sequence length="600" mass="66341">MASTLRDTAVGAFVRFVTRNRRLRFPEEEPDFKLPDVWLKLMEGDDQGDCPACTDTLSRTASETPVTSDDEERQQDAAKRQEQADLALQRTKSRAETLPYSADRLEADEQHELEKTKSVPVVPRRTQEGAILVDWYSSDDPENPQNWSNRRRAWVTALICVYTFVVYMSSAIYTNSEAGVMQEFHVSKTEAALGLSLFVLGYGVGPLLFSPLSELPSIGRNPVYIVTMLLYTIISIPTALVHNYAGLMVLRFLQGFFGSPCLASGGASVGDMYSLLSLPYAMIAWVSAAYCGPALGPLLSGYSVPVMGWRWSLLEIIWAASPVFLAMFAFLPETSAPNILLRRAQRLRKRTGDARFQSQSEIDQRNLRTSAVLLDALIKPLEITLKDPAILFVQLYTAIIYGIYYSFFEVFPLVYPVYYSMTPGQIGLVFLCILIACLLGIAIYASYIHFYMNPRIRALGWPVQEARLTPALVAAFGPTAGLFLFAWTASPGIPWIAPTIGITLYGATVFVVMQCIFVYVPTSYPRYAASLFAGNDFFRSALACGSILFAGPLFGNLGVAKGTTLLAGLSTIGIAGIFVLYFWGARLRALSKFAESTERK</sequence>
<feature type="transmembrane region" description="Helical" evidence="6">
    <location>
        <begin position="193"/>
        <end position="212"/>
    </location>
</feature>
<keyword evidence="9" id="KW-1185">Reference proteome</keyword>
<feature type="transmembrane region" description="Helical" evidence="6">
    <location>
        <begin position="389"/>
        <end position="408"/>
    </location>
</feature>
<evidence type="ECO:0000256" key="4">
    <source>
        <dbReference type="ARBA" id="ARBA00023136"/>
    </source>
</evidence>
<accession>A0A2T3A2W4</accession>
<dbReference type="InterPro" id="IPR011701">
    <property type="entry name" value="MFS"/>
</dbReference>
<feature type="compositionally biased region" description="Basic and acidic residues" evidence="5">
    <location>
        <begin position="74"/>
        <end position="83"/>
    </location>
</feature>
<evidence type="ECO:0000256" key="2">
    <source>
        <dbReference type="ARBA" id="ARBA00022692"/>
    </source>
</evidence>
<evidence type="ECO:0000313" key="9">
    <source>
        <dbReference type="Proteomes" id="UP000241462"/>
    </source>
</evidence>
<feature type="transmembrane region" description="Helical" evidence="6">
    <location>
        <begin position="316"/>
        <end position="341"/>
    </location>
</feature>
<dbReference type="Gene3D" id="1.20.1250.20">
    <property type="entry name" value="MFS general substrate transporter like domains"/>
    <property type="match status" value="1"/>
</dbReference>
<name>A0A2T3A2W4_9PEZI</name>
<evidence type="ECO:0000313" key="8">
    <source>
        <dbReference type="EMBL" id="PSR81887.1"/>
    </source>
</evidence>
<dbReference type="STRING" id="2025994.A0A2T3A2W4"/>
<evidence type="ECO:0000256" key="6">
    <source>
        <dbReference type="SAM" id="Phobius"/>
    </source>
</evidence>
<organism evidence="8 9">
    <name type="scientific">Coniella lustricola</name>
    <dbReference type="NCBI Taxonomy" id="2025994"/>
    <lineage>
        <taxon>Eukaryota</taxon>
        <taxon>Fungi</taxon>
        <taxon>Dikarya</taxon>
        <taxon>Ascomycota</taxon>
        <taxon>Pezizomycotina</taxon>
        <taxon>Sordariomycetes</taxon>
        <taxon>Sordariomycetidae</taxon>
        <taxon>Diaporthales</taxon>
        <taxon>Schizoparmaceae</taxon>
        <taxon>Coniella</taxon>
    </lineage>
</organism>
<feature type="compositionally biased region" description="Polar residues" evidence="5">
    <location>
        <begin position="55"/>
        <end position="67"/>
    </location>
</feature>